<dbReference type="EMBL" id="FUPS01000014">
    <property type="protein sequence ID" value="SJT01605.1"/>
    <property type="molecule type" value="Genomic_DNA"/>
</dbReference>
<evidence type="ECO:0000313" key="3">
    <source>
        <dbReference type="Proteomes" id="UP000189137"/>
    </source>
</evidence>
<name>A0A9X8RLQ3_CLODI</name>
<organism evidence="2 3">
    <name type="scientific">Clostridioides difficile</name>
    <name type="common">Peptoclostridium difficile</name>
    <dbReference type="NCBI Taxonomy" id="1496"/>
    <lineage>
        <taxon>Bacteria</taxon>
        <taxon>Bacillati</taxon>
        <taxon>Bacillota</taxon>
        <taxon>Clostridia</taxon>
        <taxon>Peptostreptococcales</taxon>
        <taxon>Peptostreptococcaceae</taxon>
        <taxon>Clostridioides</taxon>
    </lineage>
</organism>
<reference evidence="2 3" key="1">
    <citation type="submission" date="2017-02" db="EMBL/GenBank/DDBJ databases">
        <authorList>
            <consortium name="Pathogen Informatics"/>
        </authorList>
    </citation>
    <scope>NUCLEOTIDE SEQUENCE [LARGE SCALE GENOMIC DNA]</scope>
    <source>
        <strain evidence="2 3">VRECD0157</strain>
    </source>
</reference>
<protein>
    <recommendedName>
        <fullName evidence="4">Tail fiber protein</fullName>
    </recommendedName>
</protein>
<dbReference type="Gene3D" id="2.60.40.3350">
    <property type="match status" value="1"/>
</dbReference>
<dbReference type="RefSeq" id="WP_021381344.1">
    <property type="nucleotide sequence ID" value="NZ_CP149699.1"/>
</dbReference>
<evidence type="ECO:0000313" key="2">
    <source>
        <dbReference type="EMBL" id="SJT01605.1"/>
    </source>
</evidence>
<sequence length="689" mass="78469">MKNYEIKNHTIEVDFSNYRINKRLLDYFIYNENDVKTAYIEAILKNKDEIIDLSEYDRVLVSITKSDGQKVNGECEVVDAENGVVEIELSRQALASVGINTFQLSLVKEGTLLNTTNLYYRVEEGMINDDDITSTDEYGVLLVIIAQAEEIIKNNKELTKRVEQLEITILGNEEVRDKAEQIRIYNEDIRNIQEEEREFNELTRQNQEANREESIQNMQIQVDDKLTDCQLQLDEMIDAKSEEIDNIVDDKMLDVQAQTDKKFQDLDTRANNIFDLYDKTFEDKLTDNQEQIDYKLDEVNQAISNVEDCIDESTTKLDTKIKEIDDKIVEVNTAKTDMTTTVSNKITEFENRFSELESLDARGELIQARETIDGNVKDTLKDRLTYDFEKVNEKIAEMTSAATNVAFSKSYVESDWVADGEYFKLIVNHNLVTENIFVAILDEATKKSMTNSYTIVDSNTIEIFNESNIDVKVTVVNGNTNKEVIQATINDNITTLDSTYSSVKIDAKFDESLTKINENKSNIATNLEKINLMQTKLGSSELSTVSKNISDAVNELDASVKVLQEGGNLGQQLDSLKAKYDALSDKVLDILIYLELESGAVDEVGQWYDNLTDSKGILSIEGLRLDTDRRRIFGSEGNVIFNKIDIPFSCYKVKYIHELDDNFIETISNTSTNAGANSIELEKFSYEVK</sequence>
<comment type="caution">
    <text evidence="2">The sequence shown here is derived from an EMBL/GenBank/DDBJ whole genome shotgun (WGS) entry which is preliminary data.</text>
</comment>
<dbReference type="AlphaFoldDB" id="A0A9X8RLQ3"/>
<evidence type="ECO:0008006" key="4">
    <source>
        <dbReference type="Google" id="ProtNLM"/>
    </source>
</evidence>
<proteinExistence type="predicted"/>
<accession>A0A9X8RLQ3</accession>
<keyword evidence="1" id="KW-0175">Coiled coil</keyword>
<gene>
    <name evidence="2" type="ORF">SAMEA3375112_03440</name>
</gene>
<feature type="coiled-coil region" evidence="1">
    <location>
        <begin position="148"/>
        <end position="212"/>
    </location>
</feature>
<dbReference type="Proteomes" id="UP000189137">
    <property type="component" value="Unassembled WGS sequence"/>
</dbReference>
<evidence type="ECO:0000256" key="1">
    <source>
        <dbReference type="SAM" id="Coils"/>
    </source>
</evidence>